<evidence type="ECO:0000259" key="2">
    <source>
        <dbReference type="PROSITE" id="PS50125"/>
    </source>
</evidence>
<comment type="similarity">
    <text evidence="1">Belongs to the adenylyl cyclase class-3 family.</text>
</comment>
<sequence length="528" mass="58092">MPEQLKHELSLCHRELRAIYDLDALRDTTDSTETFLNGCATIIRGVLQPDLLQLITLDLEDCPAQNITIERWRPNDAAGLMLALTNALAGGETTSLQEGDAEIIVRSLSVKGERLGVLVLGSADHHWSVDDRRLIDAMCSQIDSAMAGLRLFQQVQSRNRELETIYRLDRLIDATPDFDQGLGAALGLLSETIGATWSFIMLYTAEEHELEFRAASHDDLADPNSQVSQVLRDLARNTVDQGKMVRREQIDQTIGSYIGVPLILKNQIIGVFGGANPPGMRGFSIHEVKMLNAIASQMDTALFEDRQQRHIRETFARYVSPDVVDLMLRTPGNDYMNVHRQQLSMLFSDMRGFTTVSEQLPADVVARMLNEHLSAMTTIIRNAGGTVDKFVGDEIVAFFGAPLPYEQHPLLAVQTALLMQTRHTQLMDEWQSQGLPAVAIGIGIASGEVVVGNIGSAQMMNYTAIGPDMNLAARLCSAALPNQILVSQATYDAVQQHVQAVPVAPLSLRHISQLVQAYSIEAVLSTKA</sequence>
<dbReference type="SUPFAM" id="SSF55781">
    <property type="entry name" value="GAF domain-like"/>
    <property type="match status" value="2"/>
</dbReference>
<dbReference type="InterPro" id="IPR029787">
    <property type="entry name" value="Nucleotide_cyclase"/>
</dbReference>
<dbReference type="RefSeq" id="WP_054534375.1">
    <property type="nucleotide sequence ID" value="NZ_LGKP01000017.1"/>
</dbReference>
<evidence type="ECO:0000256" key="1">
    <source>
        <dbReference type="ARBA" id="ARBA00005381"/>
    </source>
</evidence>
<keyword evidence="4" id="KW-1185">Reference proteome</keyword>
<organism evidence="3 4">
    <name type="scientific">Herpetosiphon geysericola</name>
    <dbReference type="NCBI Taxonomy" id="70996"/>
    <lineage>
        <taxon>Bacteria</taxon>
        <taxon>Bacillati</taxon>
        <taxon>Chloroflexota</taxon>
        <taxon>Chloroflexia</taxon>
        <taxon>Herpetosiphonales</taxon>
        <taxon>Herpetosiphonaceae</taxon>
        <taxon>Herpetosiphon</taxon>
    </lineage>
</organism>
<dbReference type="SUPFAM" id="SSF55073">
    <property type="entry name" value="Nucleotide cyclase"/>
    <property type="match status" value="1"/>
</dbReference>
<dbReference type="SMART" id="SM00044">
    <property type="entry name" value="CYCc"/>
    <property type="match status" value="1"/>
</dbReference>
<evidence type="ECO:0000313" key="4">
    <source>
        <dbReference type="Proteomes" id="UP000050277"/>
    </source>
</evidence>
<dbReference type="InterPro" id="IPR001054">
    <property type="entry name" value="A/G_cyclase"/>
</dbReference>
<dbReference type="Gene3D" id="3.30.70.1230">
    <property type="entry name" value="Nucleotide cyclase"/>
    <property type="match status" value="1"/>
</dbReference>
<dbReference type="AlphaFoldDB" id="A0A0N8GS25"/>
<dbReference type="PATRIC" id="fig|70996.4.peg.1889"/>
<dbReference type="EMBL" id="LGKP01000017">
    <property type="protein sequence ID" value="KPL88114.1"/>
    <property type="molecule type" value="Genomic_DNA"/>
</dbReference>
<protein>
    <recommendedName>
        <fullName evidence="2">Guanylate cyclase domain-containing protein</fullName>
    </recommendedName>
</protein>
<gene>
    <name evidence="3" type="ORF">SE18_10340</name>
</gene>
<dbReference type="OrthoDB" id="9806704at2"/>
<dbReference type="PANTHER" id="PTHR43081:SF1">
    <property type="entry name" value="ADENYLATE CYCLASE, TERMINAL-DIFFERENTIATION SPECIFIC"/>
    <property type="match status" value="1"/>
</dbReference>
<dbReference type="PANTHER" id="PTHR43081">
    <property type="entry name" value="ADENYLATE CYCLASE, TERMINAL-DIFFERENTIATION SPECIFIC-RELATED"/>
    <property type="match status" value="1"/>
</dbReference>
<comment type="caution">
    <text evidence="3">The sequence shown here is derived from an EMBL/GenBank/DDBJ whole genome shotgun (WGS) entry which is preliminary data.</text>
</comment>
<reference evidence="3 4" key="1">
    <citation type="submission" date="2015-07" db="EMBL/GenBank/DDBJ databases">
        <title>Whole genome sequence of Herpetosiphon geysericola DSM 7119.</title>
        <authorList>
            <person name="Hemp J."/>
            <person name="Ward L.M."/>
            <person name="Pace L.A."/>
            <person name="Fischer W.W."/>
        </authorList>
    </citation>
    <scope>NUCLEOTIDE SEQUENCE [LARGE SCALE GENOMIC DNA]</scope>
    <source>
        <strain evidence="3 4">DSM 7119</strain>
    </source>
</reference>
<dbReference type="CDD" id="cd07302">
    <property type="entry name" value="CHD"/>
    <property type="match status" value="1"/>
</dbReference>
<dbReference type="InterPro" id="IPR050697">
    <property type="entry name" value="Adenylyl/Guanylyl_Cyclase_3/4"/>
</dbReference>
<dbReference type="InterPro" id="IPR029016">
    <property type="entry name" value="GAF-like_dom_sf"/>
</dbReference>
<dbReference type="Pfam" id="PF00211">
    <property type="entry name" value="Guanylate_cyc"/>
    <property type="match status" value="1"/>
</dbReference>
<dbReference type="SMART" id="SM00065">
    <property type="entry name" value="GAF"/>
    <property type="match status" value="1"/>
</dbReference>
<evidence type="ECO:0000313" key="3">
    <source>
        <dbReference type="EMBL" id="KPL88114.1"/>
    </source>
</evidence>
<proteinExistence type="inferred from homology"/>
<feature type="domain" description="Guanylate cyclase" evidence="2">
    <location>
        <begin position="344"/>
        <end position="476"/>
    </location>
</feature>
<dbReference type="Proteomes" id="UP000050277">
    <property type="component" value="Unassembled WGS sequence"/>
</dbReference>
<dbReference type="GO" id="GO:0009190">
    <property type="term" value="P:cyclic nucleotide biosynthetic process"/>
    <property type="evidence" value="ECO:0007669"/>
    <property type="project" value="InterPro"/>
</dbReference>
<dbReference type="PROSITE" id="PS50125">
    <property type="entry name" value="GUANYLATE_CYCLASE_2"/>
    <property type="match status" value="1"/>
</dbReference>
<dbReference type="STRING" id="70996.SE18_10340"/>
<dbReference type="GO" id="GO:0035556">
    <property type="term" value="P:intracellular signal transduction"/>
    <property type="evidence" value="ECO:0007669"/>
    <property type="project" value="InterPro"/>
</dbReference>
<dbReference type="Pfam" id="PF13492">
    <property type="entry name" value="GAF_3"/>
    <property type="match status" value="1"/>
</dbReference>
<dbReference type="Gene3D" id="3.30.450.40">
    <property type="match status" value="2"/>
</dbReference>
<dbReference type="GO" id="GO:0004016">
    <property type="term" value="F:adenylate cyclase activity"/>
    <property type="evidence" value="ECO:0007669"/>
    <property type="project" value="UniProtKB-ARBA"/>
</dbReference>
<accession>A0A0N8GS25</accession>
<name>A0A0N8GS25_9CHLR</name>
<dbReference type="InterPro" id="IPR003018">
    <property type="entry name" value="GAF"/>
</dbReference>